<dbReference type="GO" id="GO:0003964">
    <property type="term" value="F:RNA-directed DNA polymerase activity"/>
    <property type="evidence" value="ECO:0007669"/>
    <property type="project" value="UniProtKB-KW"/>
</dbReference>
<comment type="caution">
    <text evidence="1">The sequence shown here is derived from an EMBL/GenBank/DDBJ whole genome shotgun (WGS) entry which is preliminary data.</text>
</comment>
<dbReference type="SUPFAM" id="SSF56672">
    <property type="entry name" value="DNA/RNA polymerases"/>
    <property type="match status" value="1"/>
</dbReference>
<dbReference type="EMBL" id="WJBH02000008">
    <property type="protein sequence ID" value="KAI9555049.1"/>
    <property type="molecule type" value="Genomic_DNA"/>
</dbReference>
<gene>
    <name evidence="1" type="ORF">GHT06_020348</name>
</gene>
<keyword evidence="2" id="KW-1185">Reference proteome</keyword>
<name>A0AAD5KLA6_9CRUS</name>
<evidence type="ECO:0000313" key="2">
    <source>
        <dbReference type="Proteomes" id="UP000820818"/>
    </source>
</evidence>
<keyword evidence="1" id="KW-0695">RNA-directed DNA polymerase</keyword>
<proteinExistence type="predicted"/>
<dbReference type="InterPro" id="IPR043128">
    <property type="entry name" value="Rev_trsase/Diguanyl_cyclase"/>
</dbReference>
<keyword evidence="1" id="KW-0808">Transferase</keyword>
<sequence>MHPDMRKFLQFRWEGDSFRCTTLCFGLSSTPWTFKKLLKPLVTFLWKSGIRFIVYLDDFLILNQKKEGAERDFGRVTDLLRTFGFLINEGESVGIATQNREFLGLMIDSLSLSLSLPPSKVNQIMQICRSAASGSKIQLRNMARILGSLTWTIQAVPYAQVHFRHLQRLYNSQSLLSEMDLSVSVKLDEESKSDLSWWADNLERTNGKAMAISEPDLIIFSDASRLGWGASLNSATTKGPWTSQDLGFCGASVGISGRIMLDNVTTVHYINKARGSRSRRLTDISAQIVKWGETRELSVHAIHLLGALNFVADRLSRSEPDAIGNYARKYSSTYSGSLWNRQLDSCVSWRLQPGALTVDAFSVNWTWMRGYAFPPFCLIQKILSKTMRDLAEITLIAPCWLAQAWFPTVLELVSEPPLKLPPEGNLREPLGQSYPLAGSLILIAWQLSGKSFKSLAFRRKWSSNSWKELGSDAMSPSIGHVLEFLGALARIEGVKIGKPPLVIRLLKGIYIRTPPTPRYTGFWDVAAVVDYFMAMNVNEDLSFSILSRKYAMLLALSSLGRVDLKRLVPVNRKCPVATLEAYLLISDQFRKGIRSDSLFLSLRAPHHSVGASTLSRSLKATLEKTSIDTSIYSVFDARCLCFQSSGFRHVDTGHFENGKLEFRIHFHVLLSSTDLSLEANTLELGRCIIVELLLYNSTIARVRVANKGPLGLYNNSETLVLTRFPPAIARNMLLICFSSAY</sequence>
<dbReference type="InterPro" id="IPR043502">
    <property type="entry name" value="DNA/RNA_pol_sf"/>
</dbReference>
<dbReference type="Gene3D" id="3.30.70.270">
    <property type="match status" value="1"/>
</dbReference>
<dbReference type="PANTHER" id="PTHR33050">
    <property type="entry name" value="REVERSE TRANSCRIPTASE DOMAIN-CONTAINING PROTEIN"/>
    <property type="match status" value="1"/>
</dbReference>
<dbReference type="CDD" id="cd09275">
    <property type="entry name" value="RNase_HI_RT_DIRS1"/>
    <property type="match status" value="1"/>
</dbReference>
<protein>
    <submittedName>
        <fullName evidence="1">Reverse transcriptase</fullName>
    </submittedName>
</protein>
<organism evidence="1 2">
    <name type="scientific">Daphnia sinensis</name>
    <dbReference type="NCBI Taxonomy" id="1820382"/>
    <lineage>
        <taxon>Eukaryota</taxon>
        <taxon>Metazoa</taxon>
        <taxon>Ecdysozoa</taxon>
        <taxon>Arthropoda</taxon>
        <taxon>Crustacea</taxon>
        <taxon>Branchiopoda</taxon>
        <taxon>Diplostraca</taxon>
        <taxon>Cladocera</taxon>
        <taxon>Anomopoda</taxon>
        <taxon>Daphniidae</taxon>
        <taxon>Daphnia</taxon>
        <taxon>Daphnia similis group</taxon>
    </lineage>
</organism>
<reference evidence="1 2" key="1">
    <citation type="submission" date="2022-05" db="EMBL/GenBank/DDBJ databases">
        <title>A multi-omics perspective on studying reproductive biology in Daphnia sinensis.</title>
        <authorList>
            <person name="Jia J."/>
        </authorList>
    </citation>
    <scope>NUCLEOTIDE SEQUENCE [LARGE SCALE GENOMIC DNA]</scope>
    <source>
        <strain evidence="1 2">WSL</strain>
    </source>
</reference>
<keyword evidence="1" id="KW-0548">Nucleotidyltransferase</keyword>
<evidence type="ECO:0000313" key="1">
    <source>
        <dbReference type="EMBL" id="KAI9555049.1"/>
    </source>
</evidence>
<dbReference type="PANTHER" id="PTHR33050:SF7">
    <property type="entry name" value="RIBONUCLEASE H"/>
    <property type="match status" value="1"/>
</dbReference>
<accession>A0AAD5KLA6</accession>
<dbReference type="AlphaFoldDB" id="A0AAD5KLA6"/>
<dbReference type="InterPro" id="IPR052055">
    <property type="entry name" value="Hepadnavirus_pol/RT"/>
</dbReference>
<dbReference type="Proteomes" id="UP000820818">
    <property type="component" value="Linkage Group LG8"/>
</dbReference>